<evidence type="ECO:0000313" key="2">
    <source>
        <dbReference type="Proteomes" id="UP000828941"/>
    </source>
</evidence>
<name>A0ACB9N8T0_BAUVA</name>
<organism evidence="1 2">
    <name type="scientific">Bauhinia variegata</name>
    <name type="common">Purple orchid tree</name>
    <name type="synonym">Phanera variegata</name>
    <dbReference type="NCBI Taxonomy" id="167791"/>
    <lineage>
        <taxon>Eukaryota</taxon>
        <taxon>Viridiplantae</taxon>
        <taxon>Streptophyta</taxon>
        <taxon>Embryophyta</taxon>
        <taxon>Tracheophyta</taxon>
        <taxon>Spermatophyta</taxon>
        <taxon>Magnoliopsida</taxon>
        <taxon>eudicotyledons</taxon>
        <taxon>Gunneridae</taxon>
        <taxon>Pentapetalae</taxon>
        <taxon>rosids</taxon>
        <taxon>fabids</taxon>
        <taxon>Fabales</taxon>
        <taxon>Fabaceae</taxon>
        <taxon>Cercidoideae</taxon>
        <taxon>Cercideae</taxon>
        <taxon>Bauhiniinae</taxon>
        <taxon>Bauhinia</taxon>
    </lineage>
</organism>
<comment type="caution">
    <text evidence="1">The sequence shown here is derived from an EMBL/GenBank/DDBJ whole genome shotgun (WGS) entry which is preliminary data.</text>
</comment>
<gene>
    <name evidence="1" type="ORF">L6164_017234</name>
</gene>
<sequence>MAKNPIKLAEVDCSSEAWKLPIRVTSMWKVFKFGKMQSLDIVFMDANAFNVDDGRNVKVKRKNIVSPMVEFNLLDLNQNVISCTLWNDFANKFISYMEMKPPSPVVIILTQANIKDTKTKLLSSGLYPVGVQSYWTTSKLFINEDIKEINEFKARYRVEVLVHDKENHARFVLWDRECMKLTGHIINELIEHLREARVTNFNEFPQAVDYLVGKICAFKIKLELDGATSLGEEIYFFVLELTDAKDLVHTLWDKVEHIKTSMLVDNHHKRD</sequence>
<keyword evidence="2" id="KW-1185">Reference proteome</keyword>
<protein>
    <submittedName>
        <fullName evidence="1">Uncharacterized protein</fullName>
    </submittedName>
</protein>
<evidence type="ECO:0000313" key="1">
    <source>
        <dbReference type="EMBL" id="KAI4332312.1"/>
    </source>
</evidence>
<proteinExistence type="predicted"/>
<dbReference type="Proteomes" id="UP000828941">
    <property type="component" value="Chromosome 7"/>
</dbReference>
<accession>A0ACB9N8T0</accession>
<dbReference type="EMBL" id="CM039432">
    <property type="protein sequence ID" value="KAI4332312.1"/>
    <property type="molecule type" value="Genomic_DNA"/>
</dbReference>
<reference evidence="1 2" key="1">
    <citation type="journal article" date="2022" name="DNA Res.">
        <title>Chromosomal-level genome assembly of the orchid tree Bauhinia variegata (Leguminosae; Cercidoideae) supports the allotetraploid origin hypothesis of Bauhinia.</title>
        <authorList>
            <person name="Zhong Y."/>
            <person name="Chen Y."/>
            <person name="Zheng D."/>
            <person name="Pang J."/>
            <person name="Liu Y."/>
            <person name="Luo S."/>
            <person name="Meng S."/>
            <person name="Qian L."/>
            <person name="Wei D."/>
            <person name="Dai S."/>
            <person name="Zhou R."/>
        </authorList>
    </citation>
    <scope>NUCLEOTIDE SEQUENCE [LARGE SCALE GENOMIC DNA]</scope>
    <source>
        <strain evidence="1">BV-YZ2020</strain>
    </source>
</reference>